<gene>
    <name evidence="2" type="ORF">MEDL_21823</name>
</gene>
<organism evidence="2 3">
    <name type="scientific">Mytilus edulis</name>
    <name type="common">Blue mussel</name>
    <dbReference type="NCBI Taxonomy" id="6550"/>
    <lineage>
        <taxon>Eukaryota</taxon>
        <taxon>Metazoa</taxon>
        <taxon>Spiralia</taxon>
        <taxon>Lophotrochozoa</taxon>
        <taxon>Mollusca</taxon>
        <taxon>Bivalvia</taxon>
        <taxon>Autobranchia</taxon>
        <taxon>Pteriomorphia</taxon>
        <taxon>Mytilida</taxon>
        <taxon>Mytiloidea</taxon>
        <taxon>Mytilidae</taxon>
        <taxon>Mytilinae</taxon>
        <taxon>Mytilus</taxon>
    </lineage>
</organism>
<sequence length="181" mass="21053">MTRKRKYIKRNIYRKIQKNSANSNGSKHAIVNLSHKPLDIHHISLLSKGLNFSPTNESHNEIEQLTDVLLFTRRIRLKHHYDNKTKENEDNPANEEYTPNPFKLSSGWTPPPGKNKDLDSFINCIAKDICQEPQKRKQYRNLRPEELAALKDLKEDKEIIIKPADKGGAIVIMNRVDYIKK</sequence>
<reference evidence="2" key="1">
    <citation type="submission" date="2021-03" db="EMBL/GenBank/DDBJ databases">
        <authorList>
            <person name="Bekaert M."/>
        </authorList>
    </citation>
    <scope>NUCLEOTIDE SEQUENCE</scope>
</reference>
<dbReference type="Proteomes" id="UP000683360">
    <property type="component" value="Unassembled WGS sequence"/>
</dbReference>
<accession>A0A8S3RDX3</accession>
<keyword evidence="3" id="KW-1185">Reference proteome</keyword>
<protein>
    <submittedName>
        <fullName evidence="2">Uncharacterized protein</fullName>
    </submittedName>
</protein>
<dbReference type="AlphaFoldDB" id="A0A8S3RDX3"/>
<evidence type="ECO:0000313" key="2">
    <source>
        <dbReference type="EMBL" id="CAG2207584.1"/>
    </source>
</evidence>
<proteinExistence type="predicted"/>
<evidence type="ECO:0000313" key="3">
    <source>
        <dbReference type="Proteomes" id="UP000683360"/>
    </source>
</evidence>
<evidence type="ECO:0000256" key="1">
    <source>
        <dbReference type="SAM" id="MobiDB-lite"/>
    </source>
</evidence>
<dbReference type="EMBL" id="CAJPWZ010001078">
    <property type="protein sequence ID" value="CAG2207584.1"/>
    <property type="molecule type" value="Genomic_DNA"/>
</dbReference>
<dbReference type="OrthoDB" id="10067251at2759"/>
<comment type="caution">
    <text evidence="2">The sequence shown here is derived from an EMBL/GenBank/DDBJ whole genome shotgun (WGS) entry which is preliminary data.</text>
</comment>
<feature type="region of interest" description="Disordered" evidence="1">
    <location>
        <begin position="82"/>
        <end position="109"/>
    </location>
</feature>
<name>A0A8S3RDX3_MYTED</name>